<proteinExistence type="predicted"/>
<feature type="compositionally biased region" description="Low complexity" evidence="1">
    <location>
        <begin position="1"/>
        <end position="10"/>
    </location>
</feature>
<name>A0A8H7ZVA7_9FUNG</name>
<evidence type="ECO:0000313" key="3">
    <source>
        <dbReference type="Proteomes" id="UP000673691"/>
    </source>
</evidence>
<gene>
    <name evidence="2" type="ORF">BJ554DRAFT_7680</name>
</gene>
<reference evidence="2 3" key="1">
    <citation type="journal article" name="Sci. Rep.">
        <title>Genome-scale phylogenetic analyses confirm Olpidium as the closest living zoosporic fungus to the non-flagellated, terrestrial fungi.</title>
        <authorList>
            <person name="Chang Y."/>
            <person name="Rochon D."/>
            <person name="Sekimoto S."/>
            <person name="Wang Y."/>
            <person name="Chovatia M."/>
            <person name="Sandor L."/>
            <person name="Salamov A."/>
            <person name="Grigoriev I.V."/>
            <person name="Stajich J.E."/>
            <person name="Spatafora J.W."/>
        </authorList>
    </citation>
    <scope>NUCLEOTIDE SEQUENCE [LARGE SCALE GENOMIC DNA]</scope>
    <source>
        <strain evidence="2">S191</strain>
    </source>
</reference>
<comment type="caution">
    <text evidence="2">The sequence shown here is derived from an EMBL/GenBank/DDBJ whole genome shotgun (WGS) entry which is preliminary data.</text>
</comment>
<organism evidence="2 3">
    <name type="scientific">Olpidium bornovanus</name>
    <dbReference type="NCBI Taxonomy" id="278681"/>
    <lineage>
        <taxon>Eukaryota</taxon>
        <taxon>Fungi</taxon>
        <taxon>Fungi incertae sedis</taxon>
        <taxon>Olpidiomycota</taxon>
        <taxon>Olpidiomycotina</taxon>
        <taxon>Olpidiomycetes</taxon>
        <taxon>Olpidiales</taxon>
        <taxon>Olpidiaceae</taxon>
        <taxon>Olpidium</taxon>
    </lineage>
</organism>
<dbReference type="EMBL" id="JAEFCI010005443">
    <property type="protein sequence ID" value="KAG5460288.1"/>
    <property type="molecule type" value="Genomic_DNA"/>
</dbReference>
<evidence type="ECO:0000256" key="1">
    <source>
        <dbReference type="SAM" id="MobiDB-lite"/>
    </source>
</evidence>
<feature type="compositionally biased region" description="Basic residues" evidence="1">
    <location>
        <begin position="57"/>
        <end position="86"/>
    </location>
</feature>
<feature type="non-terminal residue" evidence="2">
    <location>
        <position position="1"/>
    </location>
</feature>
<evidence type="ECO:0000313" key="2">
    <source>
        <dbReference type="EMBL" id="KAG5460288.1"/>
    </source>
</evidence>
<accession>A0A8H7ZVA7</accession>
<feature type="region of interest" description="Disordered" evidence="1">
    <location>
        <begin position="1"/>
        <end position="108"/>
    </location>
</feature>
<feature type="compositionally biased region" description="Basic and acidic residues" evidence="1">
    <location>
        <begin position="40"/>
        <end position="52"/>
    </location>
</feature>
<dbReference type="AlphaFoldDB" id="A0A8H7ZVA7"/>
<protein>
    <submittedName>
        <fullName evidence="2">Uncharacterized protein</fullName>
    </submittedName>
</protein>
<feature type="non-terminal residue" evidence="2">
    <location>
        <position position="108"/>
    </location>
</feature>
<feature type="compositionally biased region" description="Basic and acidic residues" evidence="1">
    <location>
        <begin position="92"/>
        <end position="108"/>
    </location>
</feature>
<sequence>TAPTAAQQGRRQGRRAAGGGRDPAAGGTRRRAARGTAGRAPRDRRPQRRRDSAVALPRRRYSRRFRHVRGLPKPSRHGLLRTRYRKGAGDSGHADPRRVHHAEPRPEY</sequence>
<keyword evidence="3" id="KW-1185">Reference proteome</keyword>
<dbReference type="Proteomes" id="UP000673691">
    <property type="component" value="Unassembled WGS sequence"/>
</dbReference>